<dbReference type="InterPro" id="IPR032675">
    <property type="entry name" value="LRR_dom_sf"/>
</dbReference>
<proteinExistence type="predicted"/>
<sequence>MASATLGSLPQTTMELSSTSVPGLTDAEVSKFRAARHDAQVAIYSIDEEVAKLGIRRRNHEHTLRQCDEALAPVKKIPYDVLSSIFLLSLRRDTYGDDEPHPMASSHPAVVASHVCSDWRKASLSTGQLWSEIPVIHPPHPRMTPTRDRPHLVDDAEVRWEAHTTQLFETTQTWISRSGGYPLSITLDLTTSSWGDDTWGGEEPPRDVISKFKGLVDIVCSVASRWESVDISIFANSTTEVEGLLSLKGEDVPLLRTVKLLTHVNESPSYPPINPPPGGFLTGDTLRNLTVLRLPNGSWQSLSVNWAGLQTLRLGVKGGGGDAGKPRPISVYEMLGPLEALNLLSNCPNLTRCDFAVREFDDDRDVVQDWNSTTDPQNDLGKSVTLPHLQTLKFSRTEPLKEFFESIDAPALRNLGFQSSFISNMHPPLRSRLPQRFMTSVERFGAQLTDLRFTLLYLVHDTSAIIRCFDNLPNLVNLHLENAVQRPATAESLGQVEHAAKFLLRYLTPTVNEEGDLNLTDTAVCPNLKHFACTLVTKGFTEAQLVDFIASRRRDQREECRISRIDEVRVAFGVLSQMGVWGRLEEAGVGLGDLTLRVTYPAPLSLKVMREDPSY</sequence>
<gene>
    <name evidence="2" type="ORF">FA13DRAFT_817958</name>
</gene>
<protein>
    <recommendedName>
        <fullName evidence="4">F-box domain-containing protein</fullName>
    </recommendedName>
</protein>
<evidence type="ECO:0000256" key="1">
    <source>
        <dbReference type="SAM" id="MobiDB-lite"/>
    </source>
</evidence>
<comment type="caution">
    <text evidence="2">The sequence shown here is derived from an EMBL/GenBank/DDBJ whole genome shotgun (WGS) entry which is preliminary data.</text>
</comment>
<evidence type="ECO:0000313" key="2">
    <source>
        <dbReference type="EMBL" id="TEB28257.1"/>
    </source>
</evidence>
<evidence type="ECO:0000313" key="3">
    <source>
        <dbReference type="Proteomes" id="UP000298030"/>
    </source>
</evidence>
<dbReference type="Proteomes" id="UP000298030">
    <property type="component" value="Unassembled WGS sequence"/>
</dbReference>
<name>A0A4Y7T267_COPMI</name>
<dbReference type="Gene3D" id="3.80.10.10">
    <property type="entry name" value="Ribonuclease Inhibitor"/>
    <property type="match status" value="1"/>
</dbReference>
<dbReference type="AlphaFoldDB" id="A0A4Y7T267"/>
<accession>A0A4Y7T267</accession>
<feature type="region of interest" description="Disordered" evidence="1">
    <location>
        <begin position="1"/>
        <end position="20"/>
    </location>
</feature>
<evidence type="ECO:0008006" key="4">
    <source>
        <dbReference type="Google" id="ProtNLM"/>
    </source>
</evidence>
<dbReference type="OrthoDB" id="3063971at2759"/>
<reference evidence="2 3" key="1">
    <citation type="journal article" date="2019" name="Nat. Ecol. Evol.">
        <title>Megaphylogeny resolves global patterns of mushroom evolution.</title>
        <authorList>
            <person name="Varga T."/>
            <person name="Krizsan K."/>
            <person name="Foldi C."/>
            <person name="Dima B."/>
            <person name="Sanchez-Garcia M."/>
            <person name="Sanchez-Ramirez S."/>
            <person name="Szollosi G.J."/>
            <person name="Szarkandi J.G."/>
            <person name="Papp V."/>
            <person name="Albert L."/>
            <person name="Andreopoulos W."/>
            <person name="Angelini C."/>
            <person name="Antonin V."/>
            <person name="Barry K.W."/>
            <person name="Bougher N.L."/>
            <person name="Buchanan P."/>
            <person name="Buyck B."/>
            <person name="Bense V."/>
            <person name="Catcheside P."/>
            <person name="Chovatia M."/>
            <person name="Cooper J."/>
            <person name="Damon W."/>
            <person name="Desjardin D."/>
            <person name="Finy P."/>
            <person name="Geml J."/>
            <person name="Haridas S."/>
            <person name="Hughes K."/>
            <person name="Justo A."/>
            <person name="Karasinski D."/>
            <person name="Kautmanova I."/>
            <person name="Kiss B."/>
            <person name="Kocsube S."/>
            <person name="Kotiranta H."/>
            <person name="LaButti K.M."/>
            <person name="Lechner B.E."/>
            <person name="Liimatainen K."/>
            <person name="Lipzen A."/>
            <person name="Lukacs Z."/>
            <person name="Mihaltcheva S."/>
            <person name="Morgado L.N."/>
            <person name="Niskanen T."/>
            <person name="Noordeloos M.E."/>
            <person name="Ohm R.A."/>
            <person name="Ortiz-Santana B."/>
            <person name="Ovrebo C."/>
            <person name="Racz N."/>
            <person name="Riley R."/>
            <person name="Savchenko A."/>
            <person name="Shiryaev A."/>
            <person name="Soop K."/>
            <person name="Spirin V."/>
            <person name="Szebenyi C."/>
            <person name="Tomsovsky M."/>
            <person name="Tulloss R.E."/>
            <person name="Uehling J."/>
            <person name="Grigoriev I.V."/>
            <person name="Vagvolgyi C."/>
            <person name="Papp T."/>
            <person name="Martin F.M."/>
            <person name="Miettinen O."/>
            <person name="Hibbett D.S."/>
            <person name="Nagy L.G."/>
        </authorList>
    </citation>
    <scope>NUCLEOTIDE SEQUENCE [LARGE SCALE GENOMIC DNA]</scope>
    <source>
        <strain evidence="2 3">FP101781</strain>
    </source>
</reference>
<dbReference type="SUPFAM" id="SSF52047">
    <property type="entry name" value="RNI-like"/>
    <property type="match status" value="1"/>
</dbReference>
<keyword evidence="3" id="KW-1185">Reference proteome</keyword>
<dbReference type="STRING" id="71717.A0A4Y7T267"/>
<organism evidence="2 3">
    <name type="scientific">Coprinellus micaceus</name>
    <name type="common">Glistening ink-cap mushroom</name>
    <name type="synonym">Coprinus micaceus</name>
    <dbReference type="NCBI Taxonomy" id="71717"/>
    <lineage>
        <taxon>Eukaryota</taxon>
        <taxon>Fungi</taxon>
        <taxon>Dikarya</taxon>
        <taxon>Basidiomycota</taxon>
        <taxon>Agaricomycotina</taxon>
        <taxon>Agaricomycetes</taxon>
        <taxon>Agaricomycetidae</taxon>
        <taxon>Agaricales</taxon>
        <taxon>Agaricineae</taxon>
        <taxon>Psathyrellaceae</taxon>
        <taxon>Coprinellus</taxon>
    </lineage>
</organism>
<dbReference type="EMBL" id="QPFP01000034">
    <property type="protein sequence ID" value="TEB28257.1"/>
    <property type="molecule type" value="Genomic_DNA"/>
</dbReference>